<dbReference type="RefSeq" id="WP_107573353.1">
    <property type="nucleotide sequence ID" value="NZ_PZPL01000001.1"/>
</dbReference>
<evidence type="ECO:0000313" key="2">
    <source>
        <dbReference type="Proteomes" id="UP000241085"/>
    </source>
</evidence>
<dbReference type="Proteomes" id="UP000241085">
    <property type="component" value="Unassembled WGS sequence"/>
</dbReference>
<dbReference type="AlphaFoldDB" id="A0A2T4UPM6"/>
<organism evidence="1 2">
    <name type="scientific">Rathayibacter caricis DSM 15933</name>
    <dbReference type="NCBI Taxonomy" id="1328867"/>
    <lineage>
        <taxon>Bacteria</taxon>
        <taxon>Bacillati</taxon>
        <taxon>Actinomycetota</taxon>
        <taxon>Actinomycetes</taxon>
        <taxon>Micrococcales</taxon>
        <taxon>Microbacteriaceae</taxon>
        <taxon>Rathayibacter</taxon>
    </lineage>
</organism>
<accession>A0A2T4UPM6</accession>
<proteinExistence type="predicted"/>
<protein>
    <submittedName>
        <fullName evidence="1">Uncharacterized protein</fullName>
    </submittedName>
</protein>
<keyword evidence="2" id="KW-1185">Reference proteome</keyword>
<dbReference type="EMBL" id="PZPL01000001">
    <property type="protein sequence ID" value="PTL71478.1"/>
    <property type="molecule type" value="Genomic_DNA"/>
</dbReference>
<comment type="caution">
    <text evidence="1">The sequence shown here is derived from an EMBL/GenBank/DDBJ whole genome shotgun (WGS) entry which is preliminary data.</text>
</comment>
<name>A0A2T4UPM6_9MICO</name>
<reference evidence="1 2" key="1">
    <citation type="submission" date="2018-03" db="EMBL/GenBank/DDBJ databases">
        <title>Bacteriophage NCPPB3778 and a type I-E CRISPR drive the evolution of the US Biological Select Agent, Rathayibacter toxicus.</title>
        <authorList>
            <person name="Davis E.W.II."/>
            <person name="Tabima J.F."/>
            <person name="Weisberg A.J."/>
            <person name="Dantas Lopes L."/>
            <person name="Wiseman M.S."/>
            <person name="Wiseman M.S."/>
            <person name="Pupko T."/>
            <person name="Belcher M.S."/>
            <person name="Sechler A.J."/>
            <person name="Tancos M.A."/>
            <person name="Schroeder B.K."/>
            <person name="Murray T.D."/>
            <person name="Luster D.G."/>
            <person name="Schneider W.L."/>
            <person name="Rogers E."/>
            <person name="Andreote F.D."/>
            <person name="Grunwald N.J."/>
            <person name="Putnam M.L."/>
            <person name="Chang J.H."/>
        </authorList>
    </citation>
    <scope>NUCLEOTIDE SEQUENCE [LARGE SCALE GENOMIC DNA]</scope>
    <source>
        <strain evidence="1 2">DSM 15933</strain>
    </source>
</reference>
<sequence>MQRTVGGVVITVTHTKTDHARRTTSGPIQLWSLALSSPGIDCAATIGVAGRSTEADDDVFATLVDIALLQYVSAGADGDPLAAPEISAWKRRHDAGLRLLVSRLRGEGRQRE</sequence>
<evidence type="ECO:0000313" key="1">
    <source>
        <dbReference type="EMBL" id="PTL71478.1"/>
    </source>
</evidence>
<gene>
    <name evidence="1" type="ORF">C1I63_00465</name>
</gene>